<name>A0A0S2IT27_LEPBO</name>
<proteinExistence type="predicted"/>
<gene>
    <name evidence="1" type="ORF">LBBP_02591</name>
</gene>
<evidence type="ECO:0000313" key="1">
    <source>
        <dbReference type="EMBL" id="ALO26820.1"/>
    </source>
</evidence>
<accession>A0A0S2IT27</accession>
<dbReference type="Proteomes" id="UP000058857">
    <property type="component" value="Chromosome 1"/>
</dbReference>
<organism evidence="1">
    <name type="scientific">Leptospira borgpetersenii serovar Ballum</name>
    <dbReference type="NCBI Taxonomy" id="280505"/>
    <lineage>
        <taxon>Bacteria</taxon>
        <taxon>Pseudomonadati</taxon>
        <taxon>Spirochaetota</taxon>
        <taxon>Spirochaetia</taxon>
        <taxon>Leptospirales</taxon>
        <taxon>Leptospiraceae</taxon>
        <taxon>Leptospira</taxon>
    </lineage>
</organism>
<evidence type="ECO:0000313" key="2">
    <source>
        <dbReference type="Proteomes" id="UP000058857"/>
    </source>
</evidence>
<protein>
    <submittedName>
        <fullName evidence="1">Uncharacterized protein</fullName>
    </submittedName>
</protein>
<dbReference type="EMBL" id="CP012029">
    <property type="protein sequence ID" value="ALO26820.1"/>
    <property type="molecule type" value="Genomic_DNA"/>
</dbReference>
<dbReference type="AlphaFoldDB" id="A0A0S2IT27"/>
<reference evidence="1 2" key="1">
    <citation type="journal article" date="2015" name="PLoS Negl. Trop. Dis.">
        <title>Distribution of Plasmids in Distinct Leptospira Pathogenic Species.</title>
        <authorList>
            <person name="Wang Y."/>
            <person name="Zhuang X."/>
            <person name="Zhong Y."/>
            <person name="Zhang C."/>
            <person name="Zhang Y."/>
            <person name="Zeng L."/>
            <person name="Zhu Y."/>
            <person name="He P."/>
            <person name="Dong K."/>
            <person name="Pal U."/>
            <person name="Guo X."/>
            <person name="Qin J."/>
        </authorList>
    </citation>
    <scope>NUCLEOTIDE SEQUENCE [LARGE SCALE GENOMIC DNA]</scope>
    <source>
        <strain evidence="1 2">56604</strain>
    </source>
</reference>
<sequence length="45" mass="5171">MKTVFKLIKSIIETDFLFLFSTTFPEVMVGTPAYDSRTACHFSFC</sequence>
<dbReference type="PATRIC" id="fig|280505.15.peg.2533"/>